<feature type="domain" description="Lipid/polyisoprenoid-binding YceI-like" evidence="2">
    <location>
        <begin position="38"/>
        <end position="202"/>
    </location>
</feature>
<sequence>MTTRILASVGLFILAAAVPLHAEPGITSHDPVDMPAGVWMIDPTHASVTVRLSHLGFSFYTMRFDKIAAQFDYDPAHPEHAHVSARIDPASASTGQPALDKELAQEAWFDAVHGKAITFTSRSIDPGDGHHGMMAGDLTMRGVTRPVTFAVTFNGTGTGFGLPTPRAGFSASTVIRKSEFGMTKYAALLGDEVTLQIEAEFLRGPVATSAGGKGQ</sequence>
<protein>
    <submittedName>
        <fullName evidence="3">Polyisoprenoid-binding protein YceI</fullName>
    </submittedName>
</protein>
<evidence type="ECO:0000256" key="1">
    <source>
        <dbReference type="SAM" id="SignalP"/>
    </source>
</evidence>
<feature type="chain" id="PRO_5031406101" evidence="1">
    <location>
        <begin position="23"/>
        <end position="215"/>
    </location>
</feature>
<evidence type="ECO:0000259" key="2">
    <source>
        <dbReference type="SMART" id="SM00867"/>
    </source>
</evidence>
<name>A0A7W6CFV4_9SPHN</name>
<dbReference type="AlphaFoldDB" id="A0A7W6CFV4"/>
<dbReference type="PANTHER" id="PTHR34406">
    <property type="entry name" value="PROTEIN YCEI"/>
    <property type="match status" value="1"/>
</dbReference>
<organism evidence="3 4">
    <name type="scientific">Novosphingobium sediminicola</name>
    <dbReference type="NCBI Taxonomy" id="563162"/>
    <lineage>
        <taxon>Bacteria</taxon>
        <taxon>Pseudomonadati</taxon>
        <taxon>Pseudomonadota</taxon>
        <taxon>Alphaproteobacteria</taxon>
        <taxon>Sphingomonadales</taxon>
        <taxon>Sphingomonadaceae</taxon>
        <taxon>Novosphingobium</taxon>
    </lineage>
</organism>
<dbReference type="SUPFAM" id="SSF101874">
    <property type="entry name" value="YceI-like"/>
    <property type="match status" value="1"/>
</dbReference>
<dbReference type="EMBL" id="JACIDX010000003">
    <property type="protein sequence ID" value="MBB3953944.1"/>
    <property type="molecule type" value="Genomic_DNA"/>
</dbReference>
<gene>
    <name evidence="3" type="ORF">GGR38_000871</name>
</gene>
<dbReference type="Pfam" id="PF04264">
    <property type="entry name" value="YceI"/>
    <property type="match status" value="1"/>
</dbReference>
<dbReference type="InterPro" id="IPR007372">
    <property type="entry name" value="Lipid/polyisoprenoid-bd_YceI"/>
</dbReference>
<dbReference type="SMART" id="SM00867">
    <property type="entry name" value="YceI"/>
    <property type="match status" value="1"/>
</dbReference>
<accession>A0A7W6CFV4</accession>
<keyword evidence="1" id="KW-0732">Signal</keyword>
<dbReference type="RefSeq" id="WP_183623066.1">
    <property type="nucleotide sequence ID" value="NZ_JACIDX010000003.1"/>
</dbReference>
<dbReference type="PANTHER" id="PTHR34406:SF1">
    <property type="entry name" value="PROTEIN YCEI"/>
    <property type="match status" value="1"/>
</dbReference>
<keyword evidence="4" id="KW-1185">Reference proteome</keyword>
<dbReference type="InterPro" id="IPR036761">
    <property type="entry name" value="TTHA0802/YceI-like_sf"/>
</dbReference>
<reference evidence="3 4" key="1">
    <citation type="submission" date="2020-08" db="EMBL/GenBank/DDBJ databases">
        <title>Genomic Encyclopedia of Type Strains, Phase IV (KMG-IV): sequencing the most valuable type-strain genomes for metagenomic binning, comparative biology and taxonomic classification.</title>
        <authorList>
            <person name="Goeker M."/>
        </authorList>
    </citation>
    <scope>NUCLEOTIDE SEQUENCE [LARGE SCALE GENOMIC DNA]</scope>
    <source>
        <strain evidence="3 4">DSM 27057</strain>
    </source>
</reference>
<feature type="signal peptide" evidence="1">
    <location>
        <begin position="1"/>
        <end position="22"/>
    </location>
</feature>
<dbReference type="Gene3D" id="2.40.128.110">
    <property type="entry name" value="Lipid/polyisoprenoid-binding, YceI-like"/>
    <property type="match status" value="1"/>
</dbReference>
<comment type="caution">
    <text evidence="3">The sequence shown here is derived from an EMBL/GenBank/DDBJ whole genome shotgun (WGS) entry which is preliminary data.</text>
</comment>
<dbReference type="Proteomes" id="UP000548867">
    <property type="component" value="Unassembled WGS sequence"/>
</dbReference>
<evidence type="ECO:0000313" key="3">
    <source>
        <dbReference type="EMBL" id="MBB3953944.1"/>
    </source>
</evidence>
<proteinExistence type="predicted"/>
<evidence type="ECO:0000313" key="4">
    <source>
        <dbReference type="Proteomes" id="UP000548867"/>
    </source>
</evidence>